<reference evidence="3 4" key="1">
    <citation type="submission" date="2019-08" db="EMBL/GenBank/DDBJ databases">
        <title>Deep-cultivation of Planctomycetes and their phenomic and genomic characterization uncovers novel biology.</title>
        <authorList>
            <person name="Wiegand S."/>
            <person name="Jogler M."/>
            <person name="Boedeker C."/>
            <person name="Pinto D."/>
            <person name="Vollmers J."/>
            <person name="Rivas-Marin E."/>
            <person name="Kohn T."/>
            <person name="Peeters S.H."/>
            <person name="Heuer A."/>
            <person name="Rast P."/>
            <person name="Oberbeckmann S."/>
            <person name="Bunk B."/>
            <person name="Jeske O."/>
            <person name="Meyerdierks A."/>
            <person name="Storesund J.E."/>
            <person name="Kallscheuer N."/>
            <person name="Luecker S."/>
            <person name="Lage O.M."/>
            <person name="Pohl T."/>
            <person name="Merkel B.J."/>
            <person name="Hornburger P."/>
            <person name="Mueller R.-W."/>
            <person name="Bruemmer F."/>
            <person name="Labrenz M."/>
            <person name="Spormann A.M."/>
            <person name="Op den Camp H."/>
            <person name="Overmann J."/>
            <person name="Amann R."/>
            <person name="Jetten M.S.M."/>
            <person name="Mascher T."/>
            <person name="Medema M.H."/>
            <person name="Devos D.P."/>
            <person name="Kaster A.-K."/>
            <person name="Ovreas L."/>
            <person name="Rohde M."/>
            <person name="Galperin M.Y."/>
            <person name="Jogler C."/>
        </authorList>
    </citation>
    <scope>NUCLEOTIDE SEQUENCE [LARGE SCALE GENOMIC DNA]</scope>
    <source>
        <strain evidence="3 4">DSM 8797</strain>
    </source>
</reference>
<protein>
    <submittedName>
        <fullName evidence="3">Fec operon regulator FecR</fullName>
    </submittedName>
</protein>
<dbReference type="Proteomes" id="UP000322887">
    <property type="component" value="Chromosome"/>
</dbReference>
<keyword evidence="1" id="KW-0812">Transmembrane</keyword>
<dbReference type="InterPro" id="IPR006860">
    <property type="entry name" value="FecR"/>
</dbReference>
<dbReference type="RefSeq" id="WP_002643701.1">
    <property type="nucleotide sequence ID" value="NZ_CP042910.1"/>
</dbReference>
<dbReference type="PANTHER" id="PTHR30273:SF2">
    <property type="entry name" value="PROTEIN FECR"/>
    <property type="match status" value="1"/>
</dbReference>
<gene>
    <name evidence="3" type="ORF">GmarT_31150</name>
</gene>
<evidence type="ECO:0000256" key="1">
    <source>
        <dbReference type="SAM" id="Phobius"/>
    </source>
</evidence>
<dbReference type="PANTHER" id="PTHR30273">
    <property type="entry name" value="PERIPLASMIC SIGNAL SENSOR AND SIGMA FACTOR ACTIVATOR FECR-RELATED"/>
    <property type="match status" value="1"/>
</dbReference>
<dbReference type="Pfam" id="PF04773">
    <property type="entry name" value="FecR"/>
    <property type="match status" value="1"/>
</dbReference>
<keyword evidence="1" id="KW-1133">Transmembrane helix</keyword>
<proteinExistence type="predicted"/>
<evidence type="ECO:0000259" key="2">
    <source>
        <dbReference type="Pfam" id="PF04773"/>
    </source>
</evidence>
<organism evidence="3 4">
    <name type="scientific">Gimesia maris</name>
    <dbReference type="NCBI Taxonomy" id="122"/>
    <lineage>
        <taxon>Bacteria</taxon>
        <taxon>Pseudomonadati</taxon>
        <taxon>Planctomycetota</taxon>
        <taxon>Planctomycetia</taxon>
        <taxon>Planctomycetales</taxon>
        <taxon>Planctomycetaceae</taxon>
        <taxon>Gimesia</taxon>
    </lineage>
</organism>
<accession>A0ABX5YNM1</accession>
<name>A0ABX5YNM1_9PLAN</name>
<dbReference type="Gene3D" id="2.60.120.1440">
    <property type="match status" value="1"/>
</dbReference>
<dbReference type="InterPro" id="IPR012373">
    <property type="entry name" value="Ferrdict_sens_TM"/>
</dbReference>
<dbReference type="GeneID" id="98647644"/>
<feature type="domain" description="FecR protein" evidence="2">
    <location>
        <begin position="150"/>
        <end position="243"/>
    </location>
</feature>
<evidence type="ECO:0000313" key="4">
    <source>
        <dbReference type="Proteomes" id="UP000322887"/>
    </source>
</evidence>
<evidence type="ECO:0000313" key="3">
    <source>
        <dbReference type="EMBL" id="QEG17237.1"/>
    </source>
</evidence>
<feature type="transmembrane region" description="Helical" evidence="1">
    <location>
        <begin position="86"/>
        <end position="104"/>
    </location>
</feature>
<keyword evidence="1" id="KW-0472">Membrane</keyword>
<sequence length="456" mass="51841">MSSISPPEERSILLNAMADDVLNAEQELRLIELLQADADFRLEYVRFCQLLTQLRWQYESEPDERLAPDRRVSPVRSVSHTKRRRLTAFTVVMLLMVVVSWLSWNGSTEDPAGKLVSVSGRVEMIRNQQHPLWISPDQLNSHPRTLQQGDRLLTSRGSSATLQLADQTMIRIQPETEITVYPQSKDGISVPSGSIKAKVTPQSPRNPLTFMLPHAEVQVLGTELELLTLPGQSEVAVLEGKVQVTRNSDGARQLVSTGQFLPVTDAEPFSIVNWPRPPDEWSIDFEHGLPAGWEGQRVRHALPNHSRGAIRSIPVQQDMQTVQKIQSPQVPSGLFFWHEDSQLQLRFKIQPPGWFHIYLHARTYQNPRPVLTYCYVDLRLWQTQPGAWKTISIPLSEFRLQTYVKENPGLGCIPLQISFRGESETDGFMIDRIWVTRGNSTPPQIQNDVPTVNDMR</sequence>
<keyword evidence="4" id="KW-1185">Reference proteome</keyword>
<dbReference type="EMBL" id="CP042910">
    <property type="protein sequence ID" value="QEG17237.1"/>
    <property type="molecule type" value="Genomic_DNA"/>
</dbReference>